<proteinExistence type="predicted"/>
<protein>
    <submittedName>
        <fullName evidence="1">Uncharacterized protein</fullName>
    </submittedName>
</protein>
<name>A0A2V3PTQ7_9BACT</name>
<dbReference type="AlphaFoldDB" id="A0A2V3PTQ7"/>
<accession>A0A2V3PTQ7</accession>
<dbReference type="EMBL" id="QICL01000001">
    <property type="protein sequence ID" value="PXV69080.1"/>
    <property type="molecule type" value="Genomic_DNA"/>
</dbReference>
<comment type="caution">
    <text evidence="1">The sequence shown here is derived from an EMBL/GenBank/DDBJ whole genome shotgun (WGS) entry which is preliminary data.</text>
</comment>
<sequence length="55" mass="6750">MGAMTNKIIQIHLIKNRYFQSVSIIFFRVQILYFLDKKIKSLYKQFLYVYKTEIL</sequence>
<evidence type="ECO:0000313" key="1">
    <source>
        <dbReference type="EMBL" id="PXV69080.1"/>
    </source>
</evidence>
<organism evidence="1 2">
    <name type="scientific">Dysgonomonas alginatilytica</name>
    <dbReference type="NCBI Taxonomy" id="1605892"/>
    <lineage>
        <taxon>Bacteria</taxon>
        <taxon>Pseudomonadati</taxon>
        <taxon>Bacteroidota</taxon>
        <taxon>Bacteroidia</taxon>
        <taxon>Bacteroidales</taxon>
        <taxon>Dysgonomonadaceae</taxon>
        <taxon>Dysgonomonas</taxon>
    </lineage>
</organism>
<dbReference type="Proteomes" id="UP000247973">
    <property type="component" value="Unassembled WGS sequence"/>
</dbReference>
<evidence type="ECO:0000313" key="2">
    <source>
        <dbReference type="Proteomes" id="UP000247973"/>
    </source>
</evidence>
<reference evidence="1 2" key="1">
    <citation type="submission" date="2018-03" db="EMBL/GenBank/DDBJ databases">
        <title>Genomic Encyclopedia of Archaeal and Bacterial Type Strains, Phase II (KMG-II): from individual species to whole genera.</title>
        <authorList>
            <person name="Goeker M."/>
        </authorList>
    </citation>
    <scope>NUCLEOTIDE SEQUENCE [LARGE SCALE GENOMIC DNA]</scope>
    <source>
        <strain evidence="1 2">DSM 100214</strain>
    </source>
</reference>
<keyword evidence="2" id="KW-1185">Reference proteome</keyword>
<gene>
    <name evidence="1" type="ORF">CLV62_101349</name>
</gene>